<evidence type="ECO:0000313" key="2">
    <source>
        <dbReference type="EMBL" id="TVS77762.1"/>
    </source>
</evidence>
<feature type="non-terminal residue" evidence="2">
    <location>
        <position position="101"/>
    </location>
</feature>
<dbReference type="EMBL" id="VMQU01000207">
    <property type="protein sequence ID" value="TVS77762.1"/>
    <property type="molecule type" value="Genomic_DNA"/>
</dbReference>
<gene>
    <name evidence="2" type="ORF">FPZ47_26305</name>
</gene>
<dbReference type="Proteomes" id="UP000320513">
    <property type="component" value="Unassembled WGS sequence"/>
</dbReference>
<dbReference type="RefSeq" id="WP_145039714.1">
    <property type="nucleotide sequence ID" value="NZ_VMQU01000207.1"/>
</dbReference>
<dbReference type="Pfam" id="PF02720">
    <property type="entry name" value="DUF222"/>
    <property type="match status" value="1"/>
</dbReference>
<keyword evidence="3" id="KW-1185">Reference proteome</keyword>
<organism evidence="2 3">
    <name type="scientific">Mycobacterium helveticum</name>
    <dbReference type="NCBI Taxonomy" id="2592811"/>
    <lineage>
        <taxon>Bacteria</taxon>
        <taxon>Bacillati</taxon>
        <taxon>Actinomycetota</taxon>
        <taxon>Actinomycetes</taxon>
        <taxon>Mycobacteriales</taxon>
        <taxon>Mycobacteriaceae</taxon>
        <taxon>Mycobacterium</taxon>
    </lineage>
</organism>
<evidence type="ECO:0000313" key="3">
    <source>
        <dbReference type="Proteomes" id="UP000320513"/>
    </source>
</evidence>
<name>A0A557WWX6_9MYCO</name>
<evidence type="ECO:0000259" key="1">
    <source>
        <dbReference type="Pfam" id="PF02720"/>
    </source>
</evidence>
<sequence length="101" mass="10982">MSVDREELRAAFDALDAGLDTLLGFDCEALTTPELLAWLGRVEKVRRRLPALEHAVINTLAHQATPEELGGRLSHAIAEAALITRTDASRRVRAAADLGPR</sequence>
<reference evidence="2 3" key="1">
    <citation type="submission" date="2019-07" db="EMBL/GenBank/DDBJ databases">
        <title>New Mycobacterium species.</title>
        <authorList>
            <person name="Tortoli E."/>
            <person name="Ghielmetti G."/>
            <person name="Friedel U."/>
            <person name="Trovato A."/>
        </authorList>
    </citation>
    <scope>NUCLEOTIDE SEQUENCE [LARGE SCALE GENOMIC DNA]</scope>
    <source>
        <strain evidence="2 3">16-83</strain>
    </source>
</reference>
<protein>
    <submittedName>
        <fullName evidence="2">DUF222 domain-containing protein</fullName>
    </submittedName>
</protein>
<dbReference type="AlphaFoldDB" id="A0A557WWX6"/>
<feature type="domain" description="DUF222" evidence="1">
    <location>
        <begin position="39"/>
        <end position="101"/>
    </location>
</feature>
<dbReference type="InterPro" id="IPR003870">
    <property type="entry name" value="DUF222"/>
</dbReference>
<proteinExistence type="predicted"/>
<accession>A0A557WWX6</accession>
<comment type="caution">
    <text evidence="2">The sequence shown here is derived from an EMBL/GenBank/DDBJ whole genome shotgun (WGS) entry which is preliminary data.</text>
</comment>